<dbReference type="RefSeq" id="WP_115372344.1">
    <property type="nucleotide sequence ID" value="NZ_QASA01000001.1"/>
</dbReference>
<keyword evidence="2" id="KW-1185">Reference proteome</keyword>
<dbReference type="AlphaFoldDB" id="A0A369QL23"/>
<name>A0A369QL23_9BACT</name>
<organism evidence="1 2">
    <name type="scientific">Adhaeribacter pallidiroseus</name>
    <dbReference type="NCBI Taxonomy" id="2072847"/>
    <lineage>
        <taxon>Bacteria</taxon>
        <taxon>Pseudomonadati</taxon>
        <taxon>Bacteroidota</taxon>
        <taxon>Cytophagia</taxon>
        <taxon>Cytophagales</taxon>
        <taxon>Hymenobacteraceae</taxon>
        <taxon>Adhaeribacter</taxon>
    </lineage>
</organism>
<evidence type="ECO:0000313" key="1">
    <source>
        <dbReference type="EMBL" id="RDC62968.1"/>
    </source>
</evidence>
<sequence length="377" mass="43885">MKKTILVIASAPLHNGPRMIREIEALKPFYNIVAIGATPPPDASIKYYAVKTIDKPFPDKVFTKVYQIFTGKRYLLPLWLTKRRFQKLLYLIKPDFVIAHDPTHLPYLVDFPKTLFKLIYNAHEYHPLEFDENTKWLNFWGKYYYQLYKNTLPKVNLLINVCESIAIKCKEEFNKSSIVIPNAAVYYPDLNPVLNNYASLIRLIHHGIANKTRKIELMIDAVKMLGNSFHLDLMLVPVDPLYYEELQVYSRNLSNIRFIKPVAYNQIVPFINTYDIGLYNLPPVSFNNRIALPNKFYEFIQARLCLVVSPSVEMKKIVEEHDLGLVSDDYTAESLVETIKRLDLTAINRYKQNVHKAAYCLSAQQYQNRLVDALKEI</sequence>
<evidence type="ECO:0008006" key="3">
    <source>
        <dbReference type="Google" id="ProtNLM"/>
    </source>
</evidence>
<dbReference type="OrthoDB" id="9813214at2"/>
<reference evidence="1 2" key="1">
    <citation type="submission" date="2018-04" db="EMBL/GenBank/DDBJ databases">
        <title>Adhaeribacter sp. HMF7616 genome sequencing and assembly.</title>
        <authorList>
            <person name="Kang H."/>
            <person name="Kang J."/>
            <person name="Cha I."/>
            <person name="Kim H."/>
            <person name="Joh K."/>
        </authorList>
    </citation>
    <scope>NUCLEOTIDE SEQUENCE [LARGE SCALE GENOMIC DNA]</scope>
    <source>
        <strain evidence="1 2">HMF7616</strain>
    </source>
</reference>
<proteinExistence type="predicted"/>
<dbReference type="Proteomes" id="UP000253919">
    <property type="component" value="Unassembled WGS sequence"/>
</dbReference>
<dbReference type="EMBL" id="QASA01000001">
    <property type="protein sequence ID" value="RDC62968.1"/>
    <property type="molecule type" value="Genomic_DNA"/>
</dbReference>
<dbReference type="SUPFAM" id="SSF53756">
    <property type="entry name" value="UDP-Glycosyltransferase/glycogen phosphorylase"/>
    <property type="match status" value="1"/>
</dbReference>
<accession>A0A369QL23</accession>
<protein>
    <recommendedName>
        <fullName evidence="3">Glycosyltransferase subfamily 4-like N-terminal domain-containing protein</fullName>
    </recommendedName>
</protein>
<gene>
    <name evidence="1" type="ORF">AHMF7616_01567</name>
</gene>
<evidence type="ECO:0000313" key="2">
    <source>
        <dbReference type="Proteomes" id="UP000253919"/>
    </source>
</evidence>
<dbReference type="Gene3D" id="3.40.50.2000">
    <property type="entry name" value="Glycogen Phosphorylase B"/>
    <property type="match status" value="2"/>
</dbReference>
<comment type="caution">
    <text evidence="1">The sequence shown here is derived from an EMBL/GenBank/DDBJ whole genome shotgun (WGS) entry which is preliminary data.</text>
</comment>